<keyword evidence="1" id="KW-1133">Transmembrane helix</keyword>
<keyword evidence="3" id="KW-1185">Reference proteome</keyword>
<dbReference type="Proteomes" id="UP000632195">
    <property type="component" value="Unassembled WGS sequence"/>
</dbReference>
<feature type="transmembrane region" description="Helical" evidence="1">
    <location>
        <begin position="83"/>
        <end position="100"/>
    </location>
</feature>
<comment type="caution">
    <text evidence="2">The sequence shown here is derived from an EMBL/GenBank/DDBJ whole genome shotgun (WGS) entry which is preliminary data.</text>
</comment>
<feature type="transmembrane region" description="Helical" evidence="1">
    <location>
        <begin position="120"/>
        <end position="138"/>
    </location>
</feature>
<evidence type="ECO:0008006" key="4">
    <source>
        <dbReference type="Google" id="ProtNLM"/>
    </source>
</evidence>
<reference evidence="2" key="1">
    <citation type="journal article" date="2014" name="Int. J. Syst. Evol. Microbiol.">
        <title>Complete genome sequence of Corynebacterium casei LMG S-19264T (=DSM 44701T), isolated from a smear-ripened cheese.</title>
        <authorList>
            <consortium name="US DOE Joint Genome Institute (JGI-PGF)"/>
            <person name="Walter F."/>
            <person name="Albersmeier A."/>
            <person name="Kalinowski J."/>
            <person name="Ruckert C."/>
        </authorList>
    </citation>
    <scope>NUCLEOTIDE SEQUENCE</scope>
    <source>
        <strain evidence="2">JCM 13583</strain>
    </source>
</reference>
<proteinExistence type="predicted"/>
<protein>
    <recommendedName>
        <fullName evidence="4">HPP family protein</fullName>
    </recommendedName>
</protein>
<evidence type="ECO:0000313" key="2">
    <source>
        <dbReference type="EMBL" id="GGM76142.1"/>
    </source>
</evidence>
<dbReference type="RefSeq" id="WP_229657533.1">
    <property type="nucleotide sequence ID" value="NZ_BMNY01000002.1"/>
</dbReference>
<accession>A0AA37BRV4</accession>
<name>A0AA37BRV4_9ARCH</name>
<keyword evidence="1" id="KW-0472">Membrane</keyword>
<dbReference type="AlphaFoldDB" id="A0AA37BRV4"/>
<dbReference type="EMBL" id="BMNY01000002">
    <property type="protein sequence ID" value="GGM76142.1"/>
    <property type="molecule type" value="Genomic_DNA"/>
</dbReference>
<gene>
    <name evidence="2" type="ORF">GCM10007108_12650</name>
</gene>
<evidence type="ECO:0000313" key="3">
    <source>
        <dbReference type="Proteomes" id="UP000632195"/>
    </source>
</evidence>
<feature type="transmembrane region" description="Helical" evidence="1">
    <location>
        <begin position="54"/>
        <end position="76"/>
    </location>
</feature>
<sequence>MVRLTSDEKKYIAFIVIFATILLVTSYHSLFLLAPPFAVSTYLLTFDHGGRFSTYSSISASYLFVILTTEAIHVLLGTGTLQMLLNVVLVSLFITFLPYRHPPALALTIFSYITHSTFDFTLSSITVLLILLASRYILGHIRSYPR</sequence>
<organism evidence="2 3">
    <name type="scientific">Thermogymnomonas acidicola</name>
    <dbReference type="NCBI Taxonomy" id="399579"/>
    <lineage>
        <taxon>Archaea</taxon>
        <taxon>Methanobacteriati</taxon>
        <taxon>Thermoplasmatota</taxon>
        <taxon>Thermoplasmata</taxon>
        <taxon>Thermoplasmatales</taxon>
        <taxon>Thermogymnomonas</taxon>
    </lineage>
</organism>
<evidence type="ECO:0000256" key="1">
    <source>
        <dbReference type="SAM" id="Phobius"/>
    </source>
</evidence>
<reference evidence="2" key="2">
    <citation type="submission" date="2022-09" db="EMBL/GenBank/DDBJ databases">
        <authorList>
            <person name="Sun Q."/>
            <person name="Ohkuma M."/>
        </authorList>
    </citation>
    <scope>NUCLEOTIDE SEQUENCE</scope>
    <source>
        <strain evidence="2">JCM 13583</strain>
    </source>
</reference>
<feature type="transmembrane region" description="Helical" evidence="1">
    <location>
        <begin position="12"/>
        <end position="34"/>
    </location>
</feature>
<keyword evidence="1" id="KW-0812">Transmembrane</keyword>